<dbReference type="PRINTS" id="PR01345">
    <property type="entry name" value="CERVTRCPTASE"/>
</dbReference>
<evidence type="ECO:0000313" key="2">
    <source>
        <dbReference type="Proteomes" id="UP000233556"/>
    </source>
</evidence>
<keyword evidence="1" id="KW-0548">Nucleotidyltransferase</keyword>
<proteinExistence type="predicted"/>
<evidence type="ECO:0000313" key="1">
    <source>
        <dbReference type="EMBL" id="PKU46197.1"/>
    </source>
</evidence>
<name>A0A2I0UJG4_LIMLA</name>
<keyword evidence="2" id="KW-1185">Reference proteome</keyword>
<reference evidence="2" key="1">
    <citation type="submission" date="2017-11" db="EMBL/GenBank/DDBJ databases">
        <authorList>
            <person name="Lima N.C."/>
            <person name="Parody-Merino A.M."/>
            <person name="Battley P.F."/>
            <person name="Fidler A.E."/>
            <person name="Prosdocimi F."/>
        </authorList>
    </citation>
    <scope>NUCLEOTIDE SEQUENCE [LARGE SCALE GENOMIC DNA]</scope>
</reference>
<sequence>MSQQCAQVTKKSKSILACIRNSMTAVSSEKLTNTEGVAGTPDGSAAIQKDLNRLEKWADRNLMKFNKGKHKVLHLGRNNLIHQYRLRATCLESILVEKDLGVLMDTKLNTSKQRALEAKKANRPFETQVLLLLMTTLGLQEVLSLQKRAVFCVLECANPQRHSVPMYTNPDVTQFLVKAADVSSRFVIACLYSARRAFDYHMVVGPEKPIYVNTDTLSHIQTEYVLPNFLCLINKEVQVFLTTGLNYLCQTSGKHKEERIGQYFSCLKNAQRSGDVYTIQLPIEDEKEHSQNNRMANGIFRTVKVIFSI</sequence>
<dbReference type="OrthoDB" id="10056483at2759"/>
<dbReference type="GO" id="GO:0003964">
    <property type="term" value="F:RNA-directed DNA polymerase activity"/>
    <property type="evidence" value="ECO:0007669"/>
    <property type="project" value="UniProtKB-KW"/>
</dbReference>
<protein>
    <submittedName>
        <fullName evidence="1">Rna-directed dna polymerase from mobile element jockey-like</fullName>
    </submittedName>
</protein>
<dbReference type="AlphaFoldDB" id="A0A2I0UJG4"/>
<keyword evidence="1" id="KW-0695">RNA-directed DNA polymerase</keyword>
<dbReference type="Proteomes" id="UP000233556">
    <property type="component" value="Unassembled WGS sequence"/>
</dbReference>
<keyword evidence="1" id="KW-0808">Transferase</keyword>
<reference evidence="2" key="2">
    <citation type="submission" date="2017-12" db="EMBL/GenBank/DDBJ databases">
        <title>Genome sequence of the Bar-tailed Godwit (Limosa lapponica baueri).</title>
        <authorList>
            <person name="Lima N.C.B."/>
            <person name="Parody-Merino A.M."/>
            <person name="Battley P.F."/>
            <person name="Fidler A.E."/>
            <person name="Prosdocimi F."/>
        </authorList>
    </citation>
    <scope>NUCLEOTIDE SEQUENCE [LARGE SCALE GENOMIC DNA]</scope>
</reference>
<gene>
    <name evidence="1" type="ORF">llap_3507</name>
</gene>
<dbReference type="PANTHER" id="PTHR33332">
    <property type="entry name" value="REVERSE TRANSCRIPTASE DOMAIN-CONTAINING PROTEIN"/>
    <property type="match status" value="1"/>
</dbReference>
<organism evidence="1 2">
    <name type="scientific">Limosa lapponica baueri</name>
    <dbReference type="NCBI Taxonomy" id="1758121"/>
    <lineage>
        <taxon>Eukaryota</taxon>
        <taxon>Metazoa</taxon>
        <taxon>Chordata</taxon>
        <taxon>Craniata</taxon>
        <taxon>Vertebrata</taxon>
        <taxon>Euteleostomi</taxon>
        <taxon>Archelosauria</taxon>
        <taxon>Archosauria</taxon>
        <taxon>Dinosauria</taxon>
        <taxon>Saurischia</taxon>
        <taxon>Theropoda</taxon>
        <taxon>Coelurosauria</taxon>
        <taxon>Aves</taxon>
        <taxon>Neognathae</taxon>
        <taxon>Neoaves</taxon>
        <taxon>Charadriiformes</taxon>
        <taxon>Scolopacidae</taxon>
        <taxon>Limosa</taxon>
    </lineage>
</organism>
<accession>A0A2I0UJG4</accession>
<dbReference type="EMBL" id="KZ505723">
    <property type="protein sequence ID" value="PKU46197.1"/>
    <property type="molecule type" value="Genomic_DNA"/>
</dbReference>